<protein>
    <recommendedName>
        <fullName evidence="4">Photosystem I reaction center subunit III</fullName>
    </recommendedName>
    <alternativeName>
        <fullName evidence="4">PSI-F</fullName>
    </alternativeName>
</protein>
<evidence type="ECO:0000256" key="3">
    <source>
        <dbReference type="ARBA" id="ARBA00022836"/>
    </source>
</evidence>
<comment type="subcellular location">
    <subcellularLocation>
        <location evidence="4">Plastid</location>
        <location evidence="4">Chloroplast thylakoid lumen</location>
    </subcellularLocation>
</comment>
<keyword evidence="4" id="KW-0934">Plastid</keyword>
<gene>
    <name evidence="7" type="ORF">APUTEX25_001016</name>
    <name evidence="6" type="ORF">F751_3739</name>
    <name evidence="5" type="ORF">g.4854</name>
</gene>
<dbReference type="FunFam" id="1.10.8.110:FF:000001">
    <property type="entry name" value="Photosystem I reaction center subunit III"/>
    <property type="match status" value="1"/>
</dbReference>
<evidence type="ECO:0000313" key="5">
    <source>
        <dbReference type="EMBL" id="JAT70371.1"/>
    </source>
</evidence>
<dbReference type="OrthoDB" id="1920411at2759"/>
<dbReference type="PANTHER" id="PTHR34939">
    <property type="entry name" value="PHOTOSYSTEM I REACTION CENTER SUBUNIT III, CHLOROPLASTIC"/>
    <property type="match status" value="1"/>
</dbReference>
<reference evidence="5" key="2">
    <citation type="submission" date="2015-08" db="EMBL/GenBank/DDBJ databases">
        <authorList>
            <person name="Babu N.S."/>
            <person name="Beckwith C.J."/>
            <person name="Beseler K.G."/>
            <person name="Brison A."/>
            <person name="Carone J.V."/>
            <person name="Caskin T.P."/>
            <person name="Diamond M."/>
            <person name="Durham M.E."/>
            <person name="Foxe J.M."/>
            <person name="Go M."/>
            <person name="Henderson B.A."/>
            <person name="Jones I.B."/>
            <person name="McGettigan J.A."/>
            <person name="Micheletti S.J."/>
            <person name="Nasrallah M.E."/>
            <person name="Ortiz D."/>
            <person name="Piller C.R."/>
            <person name="Privatt S.R."/>
            <person name="Schneider S.L."/>
            <person name="Sharp S."/>
            <person name="Smith T.C."/>
            <person name="Stanton J.D."/>
            <person name="Ullery H.E."/>
            <person name="Wilson R.J."/>
            <person name="Serrano M.G."/>
            <person name="Buck G."/>
            <person name="Lee V."/>
            <person name="Wang Y."/>
            <person name="Carvalho R."/>
            <person name="Voegtly L."/>
            <person name="Shi R."/>
            <person name="Duckworth R."/>
            <person name="Johnson A."/>
            <person name="Loviza R."/>
            <person name="Walstead R."/>
            <person name="Shah Z."/>
            <person name="Kiflezghi M."/>
            <person name="Wade K."/>
            <person name="Ball S.L."/>
            <person name="Bradley K.W."/>
            <person name="Asai D.J."/>
            <person name="Bowman C.A."/>
            <person name="Russell D.A."/>
            <person name="Pope W.H."/>
            <person name="Jacobs-Sera D."/>
            <person name="Hendrix R.W."/>
            <person name="Hatfull G.F."/>
        </authorList>
    </citation>
    <scope>NUCLEOTIDE SEQUENCE</scope>
</reference>
<dbReference type="AlphaFoldDB" id="A0A087SG73"/>
<organism evidence="6 8">
    <name type="scientific">Auxenochlorella protothecoides</name>
    <name type="common">Green microalga</name>
    <name type="synonym">Chlorella protothecoides</name>
    <dbReference type="NCBI Taxonomy" id="3075"/>
    <lineage>
        <taxon>Eukaryota</taxon>
        <taxon>Viridiplantae</taxon>
        <taxon>Chlorophyta</taxon>
        <taxon>core chlorophytes</taxon>
        <taxon>Trebouxiophyceae</taxon>
        <taxon>Chlorellales</taxon>
        <taxon>Chlorellaceae</taxon>
        <taxon>Auxenochlorella</taxon>
    </lineage>
</organism>
<dbReference type="Proteomes" id="UP000279271">
    <property type="component" value="Unassembled WGS sequence"/>
</dbReference>
<proteinExistence type="inferred from homology"/>
<dbReference type="PANTHER" id="PTHR34939:SF1">
    <property type="entry name" value="PHOTOSYSTEM I REACTION CENTER SUBUNIT III, CHLOROPLASTIC"/>
    <property type="match status" value="1"/>
</dbReference>
<dbReference type="KEGG" id="apro:F751_3739"/>
<evidence type="ECO:0000313" key="8">
    <source>
        <dbReference type="Proteomes" id="UP000028924"/>
    </source>
</evidence>
<dbReference type="GO" id="GO:0015979">
    <property type="term" value="P:photosynthesis"/>
    <property type="evidence" value="ECO:0007669"/>
    <property type="project" value="UniProtKB-UniRule"/>
</dbReference>
<evidence type="ECO:0000313" key="9">
    <source>
        <dbReference type="Proteomes" id="UP000279271"/>
    </source>
</evidence>
<comment type="similarity">
    <text evidence="1 4">Belongs to the PsaF family.</text>
</comment>
<name>A0A087SG73_AUXPR</name>
<keyword evidence="8" id="KW-1185">Reference proteome</keyword>
<dbReference type="GO" id="GO:0009543">
    <property type="term" value="C:chloroplast thylakoid lumen"/>
    <property type="evidence" value="ECO:0007669"/>
    <property type="project" value="UniProtKB-SubCell"/>
</dbReference>
<evidence type="ECO:0000313" key="7">
    <source>
        <dbReference type="EMBL" id="RMZ52897.1"/>
    </source>
</evidence>
<dbReference type="SUPFAM" id="SSF81536">
    <property type="entry name" value="Subunit III of photosystem I reaction centre, PsaF"/>
    <property type="match status" value="1"/>
</dbReference>
<dbReference type="GeneID" id="23615130"/>
<keyword evidence="3 4" id="KW-0603">Photosystem I</keyword>
<comment type="function">
    <text evidence="4">Participates in efficiency of electron transfer from plastocyanin to P700 (or cytochrome c553 in algae and cyanobacteria). This plastocyanin-docking protein contributes to the specific association of plastocyanin to PSI.</text>
</comment>
<dbReference type="InterPro" id="IPR003666">
    <property type="entry name" value="PSI_PsaF"/>
</dbReference>
<dbReference type="eggNOG" id="ENOG502QTZ8">
    <property type="taxonomic scope" value="Eukaryota"/>
</dbReference>
<keyword evidence="2 4" id="KW-0602">Photosynthesis</keyword>
<dbReference type="EMBL" id="GDKF01008251">
    <property type="protein sequence ID" value="JAT70371.1"/>
    <property type="molecule type" value="Transcribed_RNA"/>
</dbReference>
<evidence type="ECO:0000256" key="4">
    <source>
        <dbReference type="RuleBase" id="RU368107"/>
    </source>
</evidence>
<dbReference type="InterPro" id="IPR036577">
    <property type="entry name" value="PSI_PsaF_sf"/>
</dbReference>
<dbReference type="GO" id="GO:0009538">
    <property type="term" value="C:photosystem I reaction center"/>
    <property type="evidence" value="ECO:0007669"/>
    <property type="project" value="UniProtKB-UniRule"/>
</dbReference>
<dbReference type="EMBL" id="QOKY01000202">
    <property type="protein sequence ID" value="RMZ52897.1"/>
    <property type="molecule type" value="Genomic_DNA"/>
</dbReference>
<evidence type="ECO:0000313" key="6">
    <source>
        <dbReference type="EMBL" id="KFM24727.1"/>
    </source>
</evidence>
<sequence length="232" mass="24854">MACTMLSSKASISGARTLNAPQQTRAKVAKPVISCSALPSRQACVGPAAAAALALALGLGAVEPAQADVAGLTPCSQSKAFAKREKNEIKNLNRRLKNYDEGTAPAIALQANIKNVERRFAAYGRGNLLCGNDGLPHLIADPGLALRYNHAGEVLVPTIGFIYFAGWIGYAGSKYLQETKLAAKPFNREIIIDVPAAWRNLWEGFLWPVRAVADWRTGNLLADDDKITVSPR</sequence>
<dbReference type="Pfam" id="PF02507">
    <property type="entry name" value="PSI_PsaF"/>
    <property type="match status" value="1"/>
</dbReference>
<dbReference type="STRING" id="3075.A0A087SG73"/>
<reference evidence="7" key="4">
    <citation type="submission" date="2018-10" db="EMBL/GenBank/DDBJ databases">
        <authorList>
            <person name="Hovde B."/>
            <person name="Zhang X."/>
        </authorList>
    </citation>
    <scope>NUCLEOTIDE SEQUENCE [LARGE SCALE GENOMIC DNA]</scope>
    <source>
        <strain evidence="7">UTEX 25</strain>
    </source>
</reference>
<evidence type="ECO:0000256" key="2">
    <source>
        <dbReference type="ARBA" id="ARBA00022531"/>
    </source>
</evidence>
<dbReference type="Proteomes" id="UP000028924">
    <property type="component" value="Unassembled WGS sequence"/>
</dbReference>
<dbReference type="RefSeq" id="XP_011397615.1">
    <property type="nucleotide sequence ID" value="XM_011399313.1"/>
</dbReference>
<accession>A0A087SG73</accession>
<keyword evidence="4" id="KW-0150">Chloroplast</keyword>
<dbReference type="GO" id="GO:0009535">
    <property type="term" value="C:chloroplast thylakoid membrane"/>
    <property type="evidence" value="ECO:0007669"/>
    <property type="project" value="TreeGrafter"/>
</dbReference>
<evidence type="ECO:0000256" key="1">
    <source>
        <dbReference type="ARBA" id="ARBA00008386"/>
    </source>
</evidence>
<reference evidence="6 8" key="1">
    <citation type="journal article" date="2014" name="BMC Genomics">
        <title>Oil accumulation mechanisms of the oleaginous microalga Chlorella protothecoides revealed through its genome, transcriptomes, and proteomes.</title>
        <authorList>
            <person name="Gao C."/>
            <person name="Wang Y."/>
            <person name="Shen Y."/>
            <person name="Yan D."/>
            <person name="He X."/>
            <person name="Dai J."/>
            <person name="Wu Q."/>
        </authorList>
    </citation>
    <scope>NUCLEOTIDE SEQUENCE [LARGE SCALE GENOMIC DNA]</scope>
    <source>
        <strain evidence="6 8">0710</strain>
    </source>
</reference>
<dbReference type="Gene3D" id="1.10.8.110">
    <property type="entry name" value="Photosystem I PsaF, reaction centre subunit III"/>
    <property type="match status" value="1"/>
</dbReference>
<keyword evidence="4" id="KW-0793">Thylakoid</keyword>
<dbReference type="EMBL" id="KL662110">
    <property type="protein sequence ID" value="KFM24727.1"/>
    <property type="molecule type" value="Genomic_DNA"/>
</dbReference>
<reference evidence="9" key="3">
    <citation type="journal article" date="2018" name="Algal Res.">
        <title>Characterization of plant carbon substrate utilization by Auxenochlorella protothecoides.</title>
        <authorList>
            <person name="Vogler B.W."/>
            <person name="Starkenburg S.R."/>
            <person name="Sudasinghe N."/>
            <person name="Schambach J.Y."/>
            <person name="Rollin J.A."/>
            <person name="Pattathil S."/>
            <person name="Barry A.N."/>
        </authorList>
    </citation>
    <scope>NUCLEOTIDE SEQUENCE [LARGE SCALE GENOMIC DNA]</scope>
    <source>
        <strain evidence="9">UTEX 25</strain>
    </source>
</reference>
<reference evidence="7" key="5">
    <citation type="submission" date="2018-11" db="EMBL/GenBank/DDBJ databases">
        <title>Characterization of plant carbon substrate utilization by Auxenochlorella protothecoides.</title>
        <authorList>
            <person name="Vogler B.W."/>
            <person name="Starkenburg S.R."/>
            <person name="Sudasinghe N."/>
            <person name="Schambach J.Y."/>
            <person name="Rollin J.A."/>
            <person name="Pattathil S."/>
            <person name="Barry A.N."/>
        </authorList>
    </citation>
    <scope>NUCLEOTIDE SEQUENCE [LARGE SCALE GENOMIC DNA]</scope>
    <source>
        <strain evidence="7">UTEX 25</strain>
    </source>
</reference>